<dbReference type="OrthoDB" id="7198055at2"/>
<dbReference type="AlphaFoldDB" id="A0A1R4FPH6"/>
<reference evidence="1 2" key="1">
    <citation type="submission" date="2017-02" db="EMBL/GenBank/DDBJ databases">
        <authorList>
            <person name="Peterson S.W."/>
        </authorList>
    </citation>
    <scope>NUCLEOTIDE SEQUENCE [LARGE SCALE GENOMIC DNA]</scope>
    <source>
        <strain evidence="1 2">3F5N</strain>
    </source>
</reference>
<dbReference type="Proteomes" id="UP000195766">
    <property type="component" value="Unassembled WGS sequence"/>
</dbReference>
<dbReference type="EMBL" id="FUIE01000034">
    <property type="protein sequence ID" value="SJM57789.1"/>
    <property type="molecule type" value="Genomic_DNA"/>
</dbReference>
<gene>
    <name evidence="1" type="ORF">FM111_06120</name>
</gene>
<protein>
    <submittedName>
        <fullName evidence="1">Uncharacterized protein</fullName>
    </submittedName>
</protein>
<name>A0A1R4FPH6_BREDI</name>
<sequence>MSAQAAPFAPELNPVYREGVTVGVLAGDALRFAADFLDSIDAGAAARKKLADDARVCRAMAEAVARAPLRNSSQVLAPTDLGGRFFTLTERMWPNAEVASYLLGHAAELMQALPAVNGALKNRLLLDAQQLRRVRMLLNIAPNARLGARLTELLPLLRALERPIEGEKPFPPMLIDSVTADPVFHAAAQDAYRIVLGRELDDLPGMASAVWSGKLALAWLQTHDRGWPLTAIEIARLVEAVRSPSKPWNRAPGVPGDWTDLEPEAAAEVLSLIGAHHRVGSARAPFPLAGFCDRVRTLPLRCHGGIMLIETQGRISGGAIGIASFVLTEDKVLAVDGTSIWIHDLNDAVGPHLQDEGARLDYIRLFMNCVRHEGERFQPVESFEDLADRATDAHALRDLCVGHARVIEPAGFDAEGRWLFLLVVCHHQGFFATGLALTPDGLIEMIDDRMLTDDVPVRSERMDGLFVVLEPKETTS</sequence>
<organism evidence="1 2">
    <name type="scientific">Brevundimonas diminuta 3F5N</name>
    <dbReference type="NCBI Taxonomy" id="1255603"/>
    <lineage>
        <taxon>Bacteria</taxon>
        <taxon>Pseudomonadati</taxon>
        <taxon>Pseudomonadota</taxon>
        <taxon>Alphaproteobacteria</taxon>
        <taxon>Caulobacterales</taxon>
        <taxon>Caulobacteraceae</taxon>
        <taxon>Brevundimonas</taxon>
    </lineage>
</organism>
<accession>A0A1R4FPH6</accession>
<dbReference type="RefSeq" id="WP_087140036.1">
    <property type="nucleotide sequence ID" value="NZ_FUIE01000034.1"/>
</dbReference>
<proteinExistence type="predicted"/>
<evidence type="ECO:0000313" key="1">
    <source>
        <dbReference type="EMBL" id="SJM57789.1"/>
    </source>
</evidence>
<evidence type="ECO:0000313" key="2">
    <source>
        <dbReference type="Proteomes" id="UP000195766"/>
    </source>
</evidence>